<protein>
    <submittedName>
        <fullName evidence="3">Uncharacterized protein YrbA</fullName>
    </submittedName>
</protein>
<evidence type="ECO:0000256" key="2">
    <source>
        <dbReference type="RuleBase" id="RU003860"/>
    </source>
</evidence>
<dbReference type="InterPro" id="IPR036065">
    <property type="entry name" value="BolA-like_sf"/>
</dbReference>
<dbReference type="InterPro" id="IPR002634">
    <property type="entry name" value="BolA"/>
</dbReference>
<dbReference type="InterPro" id="IPR050961">
    <property type="entry name" value="BolA/IbaG_stress_morph_reg"/>
</dbReference>
<dbReference type="Pfam" id="PF01722">
    <property type="entry name" value="BolA"/>
    <property type="match status" value="1"/>
</dbReference>
<dbReference type="PANTHER" id="PTHR46229:SF4">
    <property type="entry name" value="ACID STRESS PROTEIN IBAG"/>
    <property type="match status" value="1"/>
</dbReference>
<reference evidence="4" key="1">
    <citation type="submission" date="2015-05" db="EMBL/GenBank/DDBJ databases">
        <authorList>
            <person name="Manzano-Marin A."/>
        </authorList>
    </citation>
    <scope>NUCLEOTIDE SEQUENCE [LARGE SCALE GENOMIC DNA]</scope>
    <source>
        <strain evidence="4">officinalis</strain>
    </source>
</reference>
<dbReference type="SUPFAM" id="SSF82657">
    <property type="entry name" value="BolA-like"/>
    <property type="match status" value="1"/>
</dbReference>
<comment type="similarity">
    <text evidence="1 2">Belongs to the BolA/IbaG family.</text>
</comment>
<organism evidence="3 4">
    <name type="scientific">Candidatus Providencia siddallii</name>
    <dbReference type="NCBI Taxonomy" id="1715285"/>
    <lineage>
        <taxon>Bacteria</taxon>
        <taxon>Pseudomonadati</taxon>
        <taxon>Pseudomonadota</taxon>
        <taxon>Gammaproteobacteria</taxon>
        <taxon>Enterobacterales</taxon>
        <taxon>Morganellaceae</taxon>
        <taxon>Providencia</taxon>
    </lineage>
</organism>
<dbReference type="AlphaFoldDB" id="A0A0M6W808"/>
<proteinExistence type="inferred from homology"/>
<evidence type="ECO:0000256" key="1">
    <source>
        <dbReference type="ARBA" id="ARBA00005578"/>
    </source>
</evidence>
<dbReference type="Gene3D" id="3.30.300.90">
    <property type="entry name" value="BolA-like"/>
    <property type="match status" value="1"/>
</dbReference>
<gene>
    <name evidence="3" type="primary">yrbA</name>
    <name evidence="3" type="ORF">SOFFGTOCOR_0648</name>
</gene>
<dbReference type="EMBL" id="CVRF01000003">
    <property type="protein sequence ID" value="CRK86044.1"/>
    <property type="molecule type" value="Genomic_DNA"/>
</dbReference>
<evidence type="ECO:0000313" key="3">
    <source>
        <dbReference type="EMBL" id="CRK86044.1"/>
    </source>
</evidence>
<sequence length="81" mass="9634">MKPNEIKQILIEKLSLSQVFVTCENNYFKIIAIDDLFEGMTDVKRQQTVFSPLLEYINNNEIHAISIKTYTIEQWKYKSKF</sequence>
<dbReference type="STRING" id="1715285.SOFFGTOCOR_0648"/>
<evidence type="ECO:0000313" key="4">
    <source>
        <dbReference type="Proteomes" id="UP000242301"/>
    </source>
</evidence>
<accession>A0A0M6W808</accession>
<keyword evidence="4" id="KW-1185">Reference proteome</keyword>
<name>A0A0M6W808_9GAMM</name>
<dbReference type="PANTHER" id="PTHR46229">
    <property type="entry name" value="BOLA TRANSCRIPTION REGULATOR"/>
    <property type="match status" value="1"/>
</dbReference>
<dbReference type="PIRSF" id="PIRSF003113">
    <property type="entry name" value="BolA"/>
    <property type="match status" value="1"/>
</dbReference>
<dbReference type="Proteomes" id="UP000242301">
    <property type="component" value="Unassembled WGS sequence"/>
</dbReference>